<keyword evidence="4" id="KW-0808">Transferase</keyword>
<dbReference type="RefSeq" id="WP_068900968.1">
    <property type="nucleotide sequence ID" value="NZ_BDCX01000013.1"/>
</dbReference>
<evidence type="ECO:0000259" key="3">
    <source>
        <dbReference type="PROSITE" id="PS51371"/>
    </source>
</evidence>
<gene>
    <name evidence="4" type="ORF">PS9374_05189</name>
</gene>
<dbReference type="InterPro" id="IPR000644">
    <property type="entry name" value="CBS_dom"/>
</dbReference>
<feature type="domain" description="CBS" evidence="3">
    <location>
        <begin position="77"/>
        <end position="143"/>
    </location>
</feature>
<comment type="caution">
    <text evidence="4">The sequence shown here is derived from an EMBL/GenBank/DDBJ whole genome shotgun (WGS) entry which is preliminary data.</text>
</comment>
<dbReference type="Proteomes" id="UP000077701">
    <property type="component" value="Unassembled WGS sequence"/>
</dbReference>
<dbReference type="SMART" id="SM00116">
    <property type="entry name" value="CBS"/>
    <property type="match status" value="2"/>
</dbReference>
<dbReference type="AlphaFoldDB" id="A0A161LK72"/>
<reference evidence="5" key="2">
    <citation type="submission" date="2016-04" db="EMBL/GenBank/DDBJ databases">
        <title>Planomonospora sphaerica JCM9374 whole genome shotgun sequence.</title>
        <authorList>
            <person name="Suzuki T."/>
            <person name="Dohra H."/>
            <person name="Kodani S."/>
        </authorList>
    </citation>
    <scope>NUCLEOTIDE SEQUENCE [LARGE SCALE GENOMIC DNA]</scope>
    <source>
        <strain evidence="5">JCM 9374</strain>
    </source>
</reference>
<evidence type="ECO:0000313" key="4">
    <source>
        <dbReference type="EMBL" id="GAT69514.1"/>
    </source>
</evidence>
<evidence type="ECO:0000313" key="5">
    <source>
        <dbReference type="Proteomes" id="UP000077701"/>
    </source>
</evidence>
<dbReference type="PANTHER" id="PTHR43080:SF2">
    <property type="entry name" value="CBS DOMAIN-CONTAINING PROTEIN"/>
    <property type="match status" value="1"/>
</dbReference>
<protein>
    <submittedName>
        <fullName evidence="4">Histidine kinase</fullName>
    </submittedName>
</protein>
<keyword evidence="4" id="KW-0418">Kinase</keyword>
<evidence type="ECO:0000256" key="2">
    <source>
        <dbReference type="PROSITE-ProRule" id="PRU00703"/>
    </source>
</evidence>
<sequence>MDVSDLMVEQVMSRTLVTVTPEESPLIAWEIMRRAGIHHLPVVEDGGSLRGVLSRADLAATWSGGPAEQSRVRVGALLSGQDCPYVPPDARLADAAAAMLRAGTDAIPVVRADTVPVLGQGGIVVGMVTATDVLRAVAGQISVEEGPSETMTGMFRLVPVLPHAPQE</sequence>
<reference evidence="4 5" key="1">
    <citation type="journal article" date="2016" name="Genome Announc.">
        <title>Draft Genome Sequence of Planomonospora sphaerica JCM9374, a Rare Actinomycete.</title>
        <authorList>
            <person name="Dohra H."/>
            <person name="Suzuki T."/>
            <person name="Inoue Y."/>
            <person name="Kodani S."/>
        </authorList>
    </citation>
    <scope>NUCLEOTIDE SEQUENCE [LARGE SCALE GENOMIC DNA]</scope>
    <source>
        <strain evidence="4 5">JCM 9374</strain>
    </source>
</reference>
<dbReference type="SUPFAM" id="SSF54631">
    <property type="entry name" value="CBS-domain pair"/>
    <property type="match status" value="1"/>
</dbReference>
<dbReference type="InterPro" id="IPR046342">
    <property type="entry name" value="CBS_dom_sf"/>
</dbReference>
<dbReference type="PROSITE" id="PS51371">
    <property type="entry name" value="CBS"/>
    <property type="match status" value="2"/>
</dbReference>
<dbReference type="Pfam" id="PF00571">
    <property type="entry name" value="CBS"/>
    <property type="match status" value="2"/>
</dbReference>
<evidence type="ECO:0000256" key="1">
    <source>
        <dbReference type="ARBA" id="ARBA00023122"/>
    </source>
</evidence>
<keyword evidence="5" id="KW-1185">Reference proteome</keyword>
<dbReference type="OrthoDB" id="3218170at2"/>
<dbReference type="GO" id="GO:0016301">
    <property type="term" value="F:kinase activity"/>
    <property type="evidence" value="ECO:0007669"/>
    <property type="project" value="UniProtKB-KW"/>
</dbReference>
<dbReference type="EMBL" id="BDCX01000013">
    <property type="protein sequence ID" value="GAT69514.1"/>
    <property type="molecule type" value="Genomic_DNA"/>
</dbReference>
<keyword evidence="1 2" id="KW-0129">CBS domain</keyword>
<organism evidence="4 5">
    <name type="scientific">Planomonospora sphaerica</name>
    <dbReference type="NCBI Taxonomy" id="161355"/>
    <lineage>
        <taxon>Bacteria</taxon>
        <taxon>Bacillati</taxon>
        <taxon>Actinomycetota</taxon>
        <taxon>Actinomycetes</taxon>
        <taxon>Streptosporangiales</taxon>
        <taxon>Streptosporangiaceae</taxon>
        <taxon>Planomonospora</taxon>
    </lineage>
</organism>
<dbReference type="STRING" id="161355.PS9374_05189"/>
<name>A0A161LK72_9ACTN</name>
<dbReference type="Gene3D" id="3.10.580.10">
    <property type="entry name" value="CBS-domain"/>
    <property type="match status" value="1"/>
</dbReference>
<accession>A0A161LK72</accession>
<dbReference type="PANTHER" id="PTHR43080">
    <property type="entry name" value="CBS DOMAIN-CONTAINING PROTEIN CBSX3, MITOCHONDRIAL"/>
    <property type="match status" value="1"/>
</dbReference>
<feature type="domain" description="CBS" evidence="3">
    <location>
        <begin position="12"/>
        <end position="68"/>
    </location>
</feature>
<proteinExistence type="predicted"/>
<dbReference type="InterPro" id="IPR051257">
    <property type="entry name" value="Diverse_CBS-Domain"/>
</dbReference>